<accession>A0ACC1I6M2</accession>
<gene>
    <name evidence="1" type="ORF">LPJ66_009577</name>
</gene>
<keyword evidence="2" id="KW-1185">Reference proteome</keyword>
<evidence type="ECO:0000313" key="1">
    <source>
        <dbReference type="EMBL" id="KAJ1886549.1"/>
    </source>
</evidence>
<reference evidence="1" key="1">
    <citation type="submission" date="2022-07" db="EMBL/GenBank/DDBJ databases">
        <title>Phylogenomic reconstructions and comparative analyses of Kickxellomycotina fungi.</title>
        <authorList>
            <person name="Reynolds N.K."/>
            <person name="Stajich J.E."/>
            <person name="Barry K."/>
            <person name="Grigoriev I.V."/>
            <person name="Crous P."/>
            <person name="Smith M.E."/>
        </authorList>
    </citation>
    <scope>NUCLEOTIDE SEQUENCE</scope>
    <source>
        <strain evidence="1">Benny 63K</strain>
    </source>
</reference>
<organism evidence="1 2">
    <name type="scientific">Kickxella alabastrina</name>
    <dbReference type="NCBI Taxonomy" id="61397"/>
    <lineage>
        <taxon>Eukaryota</taxon>
        <taxon>Fungi</taxon>
        <taxon>Fungi incertae sedis</taxon>
        <taxon>Zoopagomycota</taxon>
        <taxon>Kickxellomycotina</taxon>
        <taxon>Kickxellomycetes</taxon>
        <taxon>Kickxellales</taxon>
        <taxon>Kickxellaceae</taxon>
        <taxon>Kickxella</taxon>
    </lineage>
</organism>
<evidence type="ECO:0000313" key="2">
    <source>
        <dbReference type="Proteomes" id="UP001150581"/>
    </source>
</evidence>
<protein>
    <submittedName>
        <fullName evidence="1">Uncharacterized protein</fullName>
    </submittedName>
</protein>
<comment type="caution">
    <text evidence="1">The sequence shown here is derived from an EMBL/GenBank/DDBJ whole genome shotgun (WGS) entry which is preliminary data.</text>
</comment>
<sequence length="257" mass="28111">MSLIDLPHLKLSQPSSKTPGIFLLELAHSDENRFTIEFVQEITQALDRIDEILDTLPPVQAELGGALITTSKGKFYSNGLAIEAAIHQGDAFYLPYMRMLARILTFRVATVAAINGHAFAGGCMFALAHDVRVMRSDKGWMAMNEIQLGIPLIPGMAAIVRCKINKPDVLRNCVIVGKKFTAQEAVDAGFVDRTVSVEDLDSAALKYAEQMAPLAKDLTEVMYLIKAETYRDTVELLLRGGTSPAGYIGARELLAKL</sequence>
<dbReference type="EMBL" id="JANBPG010002232">
    <property type="protein sequence ID" value="KAJ1886549.1"/>
    <property type="molecule type" value="Genomic_DNA"/>
</dbReference>
<proteinExistence type="predicted"/>
<dbReference type="Proteomes" id="UP001150581">
    <property type="component" value="Unassembled WGS sequence"/>
</dbReference>
<name>A0ACC1I6M2_9FUNG</name>